<dbReference type="Proteomes" id="UP001161669">
    <property type="component" value="Segment"/>
</dbReference>
<reference evidence="3" key="1">
    <citation type="journal article" date="2019" name="J. Virol.">
        <title>Medusavirus, a novel large DNA virus discovered from hot spring water.</title>
        <authorList>
            <person name="Yoshikawa G."/>
            <person name="Blanc-Mathieu R."/>
            <person name="Song C."/>
            <person name="Kayama Y."/>
            <person name="Mochizuki T."/>
            <person name="Murata K."/>
            <person name="Ogata H."/>
            <person name="Takemura M."/>
        </authorList>
    </citation>
    <scope>NUCLEOTIDE SEQUENCE [LARGE SCALE GENOMIC DNA]</scope>
</reference>
<accession>A0A3T1CWM3</accession>
<feature type="transmembrane region" description="Helical" evidence="1">
    <location>
        <begin position="15"/>
        <end position="36"/>
    </location>
</feature>
<keyword evidence="3" id="KW-1185">Reference proteome</keyword>
<organism evidence="2 3">
    <name type="scientific">Acanthamoeba castellanii medusavirus J1</name>
    <dbReference type="NCBI Taxonomy" id="3114988"/>
    <lineage>
        <taxon>Viruses</taxon>
        <taxon>Varidnaviria</taxon>
        <taxon>Bamfordvirae</taxon>
        <taxon>Nucleocytoviricota</taxon>
        <taxon>Megaviricetes</taxon>
        <taxon>Mamonoviridae</taxon>
        <taxon>Medusavirus</taxon>
        <taxon>Medusavirus medusae</taxon>
    </lineage>
</organism>
<evidence type="ECO:0000313" key="2">
    <source>
        <dbReference type="EMBL" id="BBI30209.1"/>
    </source>
</evidence>
<evidence type="ECO:0000313" key="3">
    <source>
        <dbReference type="Proteomes" id="UP001161669"/>
    </source>
</evidence>
<dbReference type="KEGG" id="vg:80540561"/>
<keyword evidence="1" id="KW-0472">Membrane</keyword>
<feature type="transmembrane region" description="Helical" evidence="1">
    <location>
        <begin position="48"/>
        <end position="65"/>
    </location>
</feature>
<evidence type="ECO:0000256" key="1">
    <source>
        <dbReference type="SAM" id="Phobius"/>
    </source>
</evidence>
<dbReference type="EMBL" id="AP018495">
    <property type="protein sequence ID" value="BBI30209.1"/>
    <property type="molecule type" value="Genomic_DNA"/>
</dbReference>
<sequence>MSSVAPSTADQSRIVIAKFSALAIVFYLGYLAVTCPCKRLWACHEGKVWLAIAILVLLMCVENGLPHFLVGGSASCGAGK</sequence>
<protein>
    <submittedName>
        <fullName evidence="2">Uncharacterized protein</fullName>
    </submittedName>
</protein>
<keyword evidence="1" id="KW-0812">Transmembrane</keyword>
<name>A0A3T1CWM3_9VIRU</name>
<proteinExistence type="predicted"/>
<keyword evidence="1" id="KW-1133">Transmembrane helix</keyword>